<evidence type="ECO:0008006" key="3">
    <source>
        <dbReference type="Google" id="ProtNLM"/>
    </source>
</evidence>
<accession>A0A6J8CGY6</accession>
<dbReference type="Proteomes" id="UP000507470">
    <property type="component" value="Unassembled WGS sequence"/>
</dbReference>
<proteinExistence type="predicted"/>
<dbReference type="OrthoDB" id="3254696at2759"/>
<keyword evidence="2" id="KW-1185">Reference proteome</keyword>
<organism evidence="1 2">
    <name type="scientific">Mytilus coruscus</name>
    <name type="common">Sea mussel</name>
    <dbReference type="NCBI Taxonomy" id="42192"/>
    <lineage>
        <taxon>Eukaryota</taxon>
        <taxon>Metazoa</taxon>
        <taxon>Spiralia</taxon>
        <taxon>Lophotrochozoa</taxon>
        <taxon>Mollusca</taxon>
        <taxon>Bivalvia</taxon>
        <taxon>Autobranchia</taxon>
        <taxon>Pteriomorphia</taxon>
        <taxon>Mytilida</taxon>
        <taxon>Mytiloidea</taxon>
        <taxon>Mytilidae</taxon>
        <taxon>Mytilinae</taxon>
        <taxon>Mytilus</taxon>
    </lineage>
</organism>
<dbReference type="AlphaFoldDB" id="A0A6J8CGY6"/>
<dbReference type="PANTHER" id="PTHR34605:SF3">
    <property type="entry name" value="P CELL-TYPE AGGLUTINATION PROTEIN MAP4-LIKE-RELATED"/>
    <property type="match status" value="1"/>
</dbReference>
<protein>
    <recommendedName>
        <fullName evidence="3">Tyr recombinase domain-containing protein</fullName>
    </recommendedName>
</protein>
<sequence length="174" mass="18914">MEDVPLAVHGSVQNRPTLPLSTTPSLGYFSTTLCPTAGVRSDAFSNVDIVAPSLQRSIIEDDSLPKTGSTGRAAPSYIYAQMCQKLNNILCPYTTLKNYLQLRSVKGKCALTDPLFINENFSALERKCFIRNLKILLEACGYQAALYNGHSFRIGAATSAGKANIEDHLIKNIG</sequence>
<dbReference type="PANTHER" id="PTHR34605">
    <property type="entry name" value="PHAGE_INTEGRASE DOMAIN-CONTAINING PROTEIN"/>
    <property type="match status" value="1"/>
</dbReference>
<dbReference type="SUPFAM" id="SSF56349">
    <property type="entry name" value="DNA breaking-rejoining enzymes"/>
    <property type="match status" value="1"/>
</dbReference>
<evidence type="ECO:0000313" key="1">
    <source>
        <dbReference type="EMBL" id="CAC5394327.1"/>
    </source>
</evidence>
<evidence type="ECO:0000313" key="2">
    <source>
        <dbReference type="Proteomes" id="UP000507470"/>
    </source>
</evidence>
<reference evidence="1 2" key="1">
    <citation type="submission" date="2020-06" db="EMBL/GenBank/DDBJ databases">
        <authorList>
            <person name="Li R."/>
            <person name="Bekaert M."/>
        </authorList>
    </citation>
    <scope>NUCLEOTIDE SEQUENCE [LARGE SCALE GENOMIC DNA]</scope>
    <source>
        <strain evidence="2">wild</strain>
    </source>
</reference>
<dbReference type="InterPro" id="IPR052925">
    <property type="entry name" value="Phage_Integrase-like_Recomb"/>
</dbReference>
<dbReference type="EMBL" id="CACVKT020005279">
    <property type="protein sequence ID" value="CAC5394327.1"/>
    <property type="molecule type" value="Genomic_DNA"/>
</dbReference>
<dbReference type="GO" id="GO:0003677">
    <property type="term" value="F:DNA binding"/>
    <property type="evidence" value="ECO:0007669"/>
    <property type="project" value="InterPro"/>
</dbReference>
<gene>
    <name evidence="1" type="ORF">MCOR_29084</name>
</gene>
<dbReference type="InterPro" id="IPR011010">
    <property type="entry name" value="DNA_brk_join_enz"/>
</dbReference>
<name>A0A6J8CGY6_MYTCO</name>